<keyword evidence="1" id="KW-0812">Transmembrane</keyword>
<feature type="transmembrane region" description="Helical" evidence="1">
    <location>
        <begin position="62"/>
        <end position="82"/>
    </location>
</feature>
<dbReference type="EMBL" id="CAWUHD010000158">
    <property type="protein sequence ID" value="CAK7236154.1"/>
    <property type="molecule type" value="Genomic_DNA"/>
</dbReference>
<keyword evidence="3" id="KW-1185">Reference proteome</keyword>
<dbReference type="Proteomes" id="UP001642482">
    <property type="component" value="Unassembled WGS sequence"/>
</dbReference>
<accession>A0ABP0CVH1</accession>
<evidence type="ECO:0000256" key="1">
    <source>
        <dbReference type="SAM" id="Phobius"/>
    </source>
</evidence>
<evidence type="ECO:0000313" key="2">
    <source>
        <dbReference type="EMBL" id="CAK7236154.1"/>
    </source>
</evidence>
<keyword evidence="1" id="KW-1133">Transmembrane helix</keyword>
<sequence length="160" mass="17425">MTQVKSAIKDNNARHAPTPLIPREIVRRLLQNAYSDMLERWPFLCSLDELLTLLDTQYDTSGTSFVAIAGSALIQVVVALAIRQKMAAGAESHISGISHAYYRNACLLMGDLVLVAPSQHTVQALKAMAAFAGGTPDRHAEAMLLMNAEYIEKLTQGECP</sequence>
<protein>
    <submittedName>
        <fullName evidence="2">Uncharacterized protein</fullName>
    </submittedName>
</protein>
<evidence type="ECO:0000313" key="3">
    <source>
        <dbReference type="Proteomes" id="UP001642482"/>
    </source>
</evidence>
<name>A0ABP0CVH1_9PEZI</name>
<reference evidence="2 3" key="1">
    <citation type="submission" date="2024-01" db="EMBL/GenBank/DDBJ databases">
        <authorList>
            <person name="Allen C."/>
            <person name="Tagirdzhanova G."/>
        </authorList>
    </citation>
    <scope>NUCLEOTIDE SEQUENCE [LARGE SCALE GENOMIC DNA]</scope>
</reference>
<proteinExistence type="predicted"/>
<organism evidence="2 3">
    <name type="scientific">Sporothrix eucalyptigena</name>
    <dbReference type="NCBI Taxonomy" id="1812306"/>
    <lineage>
        <taxon>Eukaryota</taxon>
        <taxon>Fungi</taxon>
        <taxon>Dikarya</taxon>
        <taxon>Ascomycota</taxon>
        <taxon>Pezizomycotina</taxon>
        <taxon>Sordariomycetes</taxon>
        <taxon>Sordariomycetidae</taxon>
        <taxon>Ophiostomatales</taxon>
        <taxon>Ophiostomataceae</taxon>
        <taxon>Sporothrix</taxon>
    </lineage>
</organism>
<comment type="caution">
    <text evidence="2">The sequence shown here is derived from an EMBL/GenBank/DDBJ whole genome shotgun (WGS) entry which is preliminary data.</text>
</comment>
<gene>
    <name evidence="2" type="ORF">SEUCBS140593_009523</name>
</gene>
<keyword evidence="1" id="KW-0472">Membrane</keyword>